<dbReference type="PIRSF" id="PIRSF038471">
    <property type="entry name" value="MreC"/>
    <property type="match status" value="1"/>
</dbReference>
<dbReference type="GO" id="GO:0005886">
    <property type="term" value="C:plasma membrane"/>
    <property type="evidence" value="ECO:0007669"/>
    <property type="project" value="TreeGrafter"/>
</dbReference>
<dbReference type="NCBIfam" id="TIGR00219">
    <property type="entry name" value="mreC"/>
    <property type="match status" value="1"/>
</dbReference>
<evidence type="ECO:0000256" key="2">
    <source>
        <dbReference type="ARBA" id="ARBA00013855"/>
    </source>
</evidence>
<dbReference type="InterPro" id="IPR007221">
    <property type="entry name" value="MreC"/>
</dbReference>
<evidence type="ECO:0000256" key="3">
    <source>
        <dbReference type="ARBA" id="ARBA00022960"/>
    </source>
</evidence>
<dbReference type="InterPro" id="IPR042175">
    <property type="entry name" value="Cell/Rod_MreC_2"/>
</dbReference>
<evidence type="ECO:0000256" key="6">
    <source>
        <dbReference type="SAM" id="Coils"/>
    </source>
</evidence>
<dbReference type="PANTHER" id="PTHR34138">
    <property type="entry name" value="CELL SHAPE-DETERMINING PROTEIN MREC"/>
    <property type="match status" value="1"/>
</dbReference>
<feature type="domain" description="Rod shape-determining protein MreC beta-barrel core" evidence="7">
    <location>
        <begin position="110"/>
        <end position="264"/>
    </location>
</feature>
<dbReference type="Proteomes" id="UP000051054">
    <property type="component" value="Unassembled WGS sequence"/>
</dbReference>
<dbReference type="AlphaFoldDB" id="A0A0R1WMG8"/>
<proteinExistence type="inferred from homology"/>
<dbReference type="InterPro" id="IPR055342">
    <property type="entry name" value="MreC_beta-barrel_core"/>
</dbReference>
<evidence type="ECO:0000313" key="8">
    <source>
        <dbReference type="EMBL" id="KRM19098.1"/>
    </source>
</evidence>
<dbReference type="Gene3D" id="2.40.10.340">
    <property type="entry name" value="Rod shape-determining protein MreC, domain 1"/>
    <property type="match status" value="1"/>
</dbReference>
<keyword evidence="6" id="KW-0175">Coiled coil</keyword>
<dbReference type="Pfam" id="PF04085">
    <property type="entry name" value="MreC"/>
    <property type="match status" value="1"/>
</dbReference>
<reference evidence="8 9" key="1">
    <citation type="journal article" date="2015" name="Genome Announc.">
        <title>Expanding the biotechnology potential of lactobacilli through comparative genomics of 213 strains and associated genera.</title>
        <authorList>
            <person name="Sun Z."/>
            <person name="Harris H.M."/>
            <person name="McCann A."/>
            <person name="Guo C."/>
            <person name="Argimon S."/>
            <person name="Zhang W."/>
            <person name="Yang X."/>
            <person name="Jeffery I.B."/>
            <person name="Cooney J.C."/>
            <person name="Kagawa T.F."/>
            <person name="Liu W."/>
            <person name="Song Y."/>
            <person name="Salvetti E."/>
            <person name="Wrobel A."/>
            <person name="Rasinkangas P."/>
            <person name="Parkhill J."/>
            <person name="Rea M.C."/>
            <person name="O'Sullivan O."/>
            <person name="Ritari J."/>
            <person name="Douillard F.P."/>
            <person name="Paul Ross R."/>
            <person name="Yang R."/>
            <person name="Briner A.E."/>
            <person name="Felis G.E."/>
            <person name="de Vos W.M."/>
            <person name="Barrangou R."/>
            <person name="Klaenhammer T.R."/>
            <person name="Caufield P.W."/>
            <person name="Cui Y."/>
            <person name="Zhang H."/>
            <person name="O'Toole P.W."/>
        </authorList>
    </citation>
    <scope>NUCLEOTIDE SEQUENCE [LARGE SCALE GENOMIC DNA]</scope>
    <source>
        <strain evidence="8 9">DSM 18933</strain>
    </source>
</reference>
<dbReference type="InterPro" id="IPR042177">
    <property type="entry name" value="Cell/Rod_1"/>
</dbReference>
<dbReference type="PATRIC" id="fig|1423755.3.peg.942"/>
<evidence type="ECO:0000313" key="9">
    <source>
        <dbReference type="Proteomes" id="UP000051054"/>
    </source>
</evidence>
<gene>
    <name evidence="8" type="ORF">FC40_GL000888</name>
</gene>
<protein>
    <recommendedName>
        <fullName evidence="2 5">Cell shape-determining protein MreC</fullName>
    </recommendedName>
    <alternativeName>
        <fullName evidence="4 5">Cell shape protein MreC</fullName>
    </alternativeName>
</protein>
<organism evidence="8 9">
    <name type="scientific">Ligilactobacillus hayakitensis DSM 18933 = JCM 14209</name>
    <dbReference type="NCBI Taxonomy" id="1423755"/>
    <lineage>
        <taxon>Bacteria</taxon>
        <taxon>Bacillati</taxon>
        <taxon>Bacillota</taxon>
        <taxon>Bacilli</taxon>
        <taxon>Lactobacillales</taxon>
        <taxon>Lactobacillaceae</taxon>
        <taxon>Ligilactobacillus</taxon>
    </lineage>
</organism>
<evidence type="ECO:0000256" key="4">
    <source>
        <dbReference type="ARBA" id="ARBA00032089"/>
    </source>
</evidence>
<dbReference type="GO" id="GO:0008360">
    <property type="term" value="P:regulation of cell shape"/>
    <property type="evidence" value="ECO:0007669"/>
    <property type="project" value="UniProtKB-KW"/>
</dbReference>
<keyword evidence="3 5" id="KW-0133">Cell shape</keyword>
<dbReference type="EMBL" id="AZGD01000090">
    <property type="protein sequence ID" value="KRM19098.1"/>
    <property type="molecule type" value="Genomic_DNA"/>
</dbReference>
<dbReference type="eggNOG" id="COG1792">
    <property type="taxonomic scope" value="Bacteria"/>
</dbReference>
<keyword evidence="9" id="KW-1185">Reference proteome</keyword>
<comment type="caution">
    <text evidence="8">The sequence shown here is derived from an EMBL/GenBank/DDBJ whole genome shotgun (WGS) entry which is preliminary data.</text>
</comment>
<comment type="function">
    <text evidence="5">Involved in formation and maintenance of cell shape.</text>
</comment>
<evidence type="ECO:0000259" key="7">
    <source>
        <dbReference type="Pfam" id="PF04085"/>
    </source>
</evidence>
<comment type="similarity">
    <text evidence="1 5">Belongs to the MreC family.</text>
</comment>
<evidence type="ECO:0000256" key="1">
    <source>
        <dbReference type="ARBA" id="ARBA00009369"/>
    </source>
</evidence>
<accession>A0A0R1WMG8</accession>
<dbReference type="Gene3D" id="2.40.10.350">
    <property type="entry name" value="Rod shape-determining protein MreC, domain 2"/>
    <property type="match status" value="1"/>
</dbReference>
<feature type="coiled-coil region" evidence="6">
    <location>
        <begin position="56"/>
        <end position="100"/>
    </location>
</feature>
<dbReference type="PANTHER" id="PTHR34138:SF1">
    <property type="entry name" value="CELL SHAPE-DETERMINING PROTEIN MREC"/>
    <property type="match status" value="1"/>
</dbReference>
<evidence type="ECO:0000256" key="5">
    <source>
        <dbReference type="PIRNR" id="PIRNR038471"/>
    </source>
</evidence>
<dbReference type="STRING" id="1423755.FC40_GL000888"/>
<sequence length="268" mass="29202">MIIGFLMTSFSIAVRNNRQTPTFIQQFGNDASGMVDRLVAYPMAGAKNTVGSFGDLLNTYKENRQLKEQVENIAEKDAENQTLRKENQQLKAQLKLSKSLTDYTKVNAYVLTRTPSTWQNQVVINKGSLVGVTKGAAVLSRKGLVGRVAEVNKTNSKVELISTSNDSANRFAVQVTSEDQTVVNGLITDFDTNSGELVMGQVTSKKKIKKGSKVVTSGMGGKTPKGLLIGNVEKVSDDDYGLPSKIYIKPAADLDDLSFVTVIQRNDD</sequence>
<name>A0A0R1WMG8_9LACO</name>